<keyword evidence="3" id="KW-1185">Reference proteome</keyword>
<proteinExistence type="predicted"/>
<evidence type="ECO:0000256" key="1">
    <source>
        <dbReference type="SAM" id="MobiDB-lite"/>
    </source>
</evidence>
<dbReference type="KEGG" id="mha:HF1_06340"/>
<feature type="compositionally biased region" description="Acidic residues" evidence="1">
    <location>
        <begin position="192"/>
        <end position="224"/>
    </location>
</feature>
<dbReference type="HOGENOM" id="CLU_868253_0_0_14"/>
<organism evidence="2 3">
    <name type="scientific">Mycoplasma haemofelis (strain Langford 1)</name>
    <name type="common">Haemobartonella felis</name>
    <dbReference type="NCBI Taxonomy" id="941640"/>
    <lineage>
        <taxon>Bacteria</taxon>
        <taxon>Bacillati</taxon>
        <taxon>Mycoplasmatota</taxon>
        <taxon>Mollicutes</taxon>
        <taxon>Mycoplasmataceae</taxon>
        <taxon>Mycoplasma</taxon>
    </lineage>
</organism>
<evidence type="ECO:0000313" key="3">
    <source>
        <dbReference type="Proteomes" id="UP000008637"/>
    </source>
</evidence>
<dbReference type="AlphaFoldDB" id="E8ZHM1"/>
<feature type="compositionally biased region" description="Polar residues" evidence="1">
    <location>
        <begin position="73"/>
        <end position="84"/>
    </location>
</feature>
<protein>
    <submittedName>
        <fullName evidence="2">Uncharacterized protein</fullName>
    </submittedName>
</protein>
<dbReference type="EMBL" id="FR773153">
    <property type="protein sequence ID" value="CBY92642.1"/>
    <property type="molecule type" value="Genomic_DNA"/>
</dbReference>
<sequence>MLGGFSKALLGHSLLVGTGISLGVSFLKAIEFGNVGLSTATNSPKEIGLAGYSYSEVSAGETTQTEESKGTESTRNSESPTPSVTRRKGCTIHQLNSSAGSTWSISEIGSWEQFWGEKYLKGESINEHSIRQKCNEESTGDVLVVRRGWFWRKWDYSDWDQKHQQFKDYLEKRKQPQETLKTELQTVSFEKEETESVDEEELDTFEGEETPSSEEAQASEEDVPESVPVEETPPPKKECRLHKLRSSDKGHFESISKEALKQEILKDGKGDYSQIETACDKEVDRDIFVSNKNKSGWRYYEQDQNDRGLKSKFEKYLKVK</sequence>
<gene>
    <name evidence="2" type="ordered locus">HF1_06340</name>
</gene>
<dbReference type="Proteomes" id="UP000008637">
    <property type="component" value="Chromosome"/>
</dbReference>
<evidence type="ECO:0000313" key="2">
    <source>
        <dbReference type="EMBL" id="CBY92642.1"/>
    </source>
</evidence>
<feature type="region of interest" description="Disordered" evidence="1">
    <location>
        <begin position="181"/>
        <end position="245"/>
    </location>
</feature>
<reference evidence="2 3" key="1">
    <citation type="journal article" date="2011" name="J. Bacteriol.">
        <title>Complete genome sequence of Mycoplasma haemofelis, a hemotropic mycoplasma.</title>
        <authorList>
            <person name="Barker E.N."/>
            <person name="Helps C.R."/>
            <person name="Peters I.R."/>
            <person name="Darby A.C."/>
            <person name="Radford A.D."/>
            <person name="Tasker S."/>
        </authorList>
    </citation>
    <scope>NUCLEOTIDE SEQUENCE [LARGE SCALE GENOMIC DNA]</scope>
    <source>
        <strain evidence="2 3">Langford 1</strain>
    </source>
</reference>
<name>E8ZHM1_MYCHL</name>
<accession>E8ZHM1</accession>
<feature type="region of interest" description="Disordered" evidence="1">
    <location>
        <begin position="60"/>
        <end position="89"/>
    </location>
</feature>